<gene>
    <name evidence="1" type="ORF">MHI_LOCUS752301</name>
</gene>
<keyword evidence="2" id="KW-1185">Reference proteome</keyword>
<feature type="non-terminal residue" evidence="1">
    <location>
        <position position="92"/>
    </location>
</feature>
<accession>A0A6V7HCV2</accession>
<proteinExistence type="predicted"/>
<dbReference type="Proteomes" id="UP000752696">
    <property type="component" value="Unassembled WGS sequence"/>
</dbReference>
<reference evidence="1" key="1">
    <citation type="submission" date="2020-07" db="EMBL/GenBank/DDBJ databases">
        <authorList>
            <person name="Nazaruddin N."/>
        </authorList>
    </citation>
    <scope>NUCLEOTIDE SEQUENCE</scope>
</reference>
<dbReference type="AlphaFoldDB" id="A0A6V7HCV2"/>
<name>A0A6V7HCV2_9HYME</name>
<evidence type="ECO:0000313" key="1">
    <source>
        <dbReference type="EMBL" id="CAD1477795.1"/>
    </source>
</evidence>
<comment type="caution">
    <text evidence="1">The sequence shown here is derived from an EMBL/GenBank/DDBJ whole genome shotgun (WGS) entry which is preliminary data.</text>
</comment>
<protein>
    <submittedName>
        <fullName evidence="1">Uncharacterized protein</fullName>
    </submittedName>
</protein>
<sequence>MQSGIAFPFRFSVSCPSPPSWKLLPRPSLLQPLTQDRPINVVVRDAIHAAHLGSRSCCVAASSPPNLNFLVQLVDKLSSTPWKILHKIIHQN</sequence>
<evidence type="ECO:0000313" key="2">
    <source>
        <dbReference type="Proteomes" id="UP000752696"/>
    </source>
</evidence>
<organism evidence="1 2">
    <name type="scientific">Heterotrigona itama</name>
    <dbReference type="NCBI Taxonomy" id="395501"/>
    <lineage>
        <taxon>Eukaryota</taxon>
        <taxon>Metazoa</taxon>
        <taxon>Ecdysozoa</taxon>
        <taxon>Arthropoda</taxon>
        <taxon>Hexapoda</taxon>
        <taxon>Insecta</taxon>
        <taxon>Pterygota</taxon>
        <taxon>Neoptera</taxon>
        <taxon>Endopterygota</taxon>
        <taxon>Hymenoptera</taxon>
        <taxon>Apocrita</taxon>
        <taxon>Aculeata</taxon>
        <taxon>Apoidea</taxon>
        <taxon>Anthophila</taxon>
        <taxon>Apidae</taxon>
        <taxon>Heterotrigona</taxon>
    </lineage>
</organism>
<dbReference type="EMBL" id="CAJDYZ010010244">
    <property type="protein sequence ID" value="CAD1477795.1"/>
    <property type="molecule type" value="Genomic_DNA"/>
</dbReference>